<evidence type="ECO:0000313" key="8">
    <source>
        <dbReference type="Proteomes" id="UP000694924"/>
    </source>
</evidence>
<reference evidence="9" key="1">
    <citation type="submission" date="2025-08" db="UniProtKB">
        <authorList>
            <consortium name="RefSeq"/>
        </authorList>
    </citation>
    <scope>IDENTIFICATION</scope>
    <source>
        <tissue evidence="9">Whole body</tissue>
    </source>
</reference>
<dbReference type="Pfam" id="PF09734">
    <property type="entry name" value="Tau95"/>
    <property type="match status" value="1"/>
</dbReference>
<dbReference type="InterPro" id="IPR019136">
    <property type="entry name" value="TF_IIIC_su-5_HTH"/>
</dbReference>
<dbReference type="InterPro" id="IPR040454">
    <property type="entry name" value="TF_IIIC_Tfc1/Sfc1"/>
</dbReference>
<evidence type="ECO:0000256" key="3">
    <source>
        <dbReference type="ARBA" id="ARBA00023163"/>
    </source>
</evidence>
<proteinExistence type="predicted"/>
<evidence type="ECO:0000256" key="4">
    <source>
        <dbReference type="ARBA" id="ARBA00023242"/>
    </source>
</evidence>
<evidence type="ECO:0000259" key="6">
    <source>
        <dbReference type="Pfam" id="PF09734"/>
    </source>
</evidence>
<sequence>MNIPDITSEDELLDNDDDKDLDFDIQNYEDEINNEDSDEFTDNNDNDNNDDNKEDDNEGEENEMEEDNYEEENEYIGPVLPDGHRFDRKFTCIKYPGNVVNPDKAIKTLGGIESISTAVDAPNRRLELRFRPDDGFTKPTCGDRHSKTAFLLRVRVKKHRIDKVQENAEKSQNDAHIESMKNIMKNMSLSTDSSKSNVDRNDIQNNQKNSKKDNTVTDLVEQIQNCNLSTKTDTKSSIKKSSSKISDTSPDASKNLLKEKKNIEPTFDRNKYEDLSQDEQYELPKLKILGRIDTEFQFNNLCDFQYLTLTEKKDNPKKLECIYDKIFPTGIPSYSWLKNDVPFFLPPAAFSRMDGVHQYVPKTETNSLSENVIGKNKKRRGGFVNFICFKTPGVPTKPPHGIETAMKVKFLQNMHIDKIRQMFEERPIWSKNAILYHTKFTTEHLKILLPSVAYYFITGPWRIMWIRLGYDPRKDITARKYQTLDYRLRAMRGLGYTIKCKRNYSEYTLPYKSAPAAKPKTSILTPNLTMEPDETKETEMNENMYIYREGMVPPSRQMFYQYCDILVDEVQEMLAKLPDPLPGTRCHEKRGWLPSGFDTQCREIINKQIRNVLRKQLNIPEDHPTTLPRKRKWGPGHRINRINCKKKKTNANVEPSTSKANVKTLSESSEGKETVINNE</sequence>
<keyword evidence="3" id="KW-0804">Transcription</keyword>
<feature type="compositionally biased region" description="Acidic residues" evidence="5">
    <location>
        <begin position="7"/>
        <end position="71"/>
    </location>
</feature>
<organism evidence="8 9">
    <name type="scientific">Polistes dominula</name>
    <name type="common">European paper wasp</name>
    <name type="synonym">Vespa dominula</name>
    <dbReference type="NCBI Taxonomy" id="743375"/>
    <lineage>
        <taxon>Eukaryota</taxon>
        <taxon>Metazoa</taxon>
        <taxon>Ecdysozoa</taxon>
        <taxon>Arthropoda</taxon>
        <taxon>Hexapoda</taxon>
        <taxon>Insecta</taxon>
        <taxon>Pterygota</taxon>
        <taxon>Neoptera</taxon>
        <taxon>Endopterygota</taxon>
        <taxon>Hymenoptera</taxon>
        <taxon>Apocrita</taxon>
        <taxon>Aculeata</taxon>
        <taxon>Vespoidea</taxon>
        <taxon>Vespidae</taxon>
        <taxon>Polistinae</taxon>
        <taxon>Polistini</taxon>
        <taxon>Polistes</taxon>
    </lineage>
</organism>
<gene>
    <name evidence="9" type="primary">LOC107069455</name>
</gene>
<feature type="region of interest" description="Disordered" evidence="5">
    <location>
        <begin position="1"/>
        <end position="71"/>
    </location>
</feature>
<feature type="domain" description="Transcription factor IIIC subunit Tfc1/Sfc1 triple barrel" evidence="7">
    <location>
        <begin position="92"/>
        <end position="194"/>
    </location>
</feature>
<feature type="domain" description="Transcription factor IIIC subunit 5 HTH" evidence="6">
    <location>
        <begin position="344"/>
        <end position="487"/>
    </location>
</feature>
<dbReference type="InterPro" id="IPR041499">
    <property type="entry name" value="Tfc1/Sfc1_N"/>
</dbReference>
<dbReference type="Gene3D" id="3.30.200.160">
    <property type="entry name" value="TFIIIC, subcomplex tauA, subunit Sfc1, barrel domain"/>
    <property type="match status" value="1"/>
</dbReference>
<evidence type="ECO:0000313" key="9">
    <source>
        <dbReference type="RefSeq" id="XP_015182271.1"/>
    </source>
</evidence>
<evidence type="ECO:0000259" key="7">
    <source>
        <dbReference type="Pfam" id="PF17682"/>
    </source>
</evidence>
<feature type="region of interest" description="Disordered" evidence="5">
    <location>
        <begin position="231"/>
        <end position="262"/>
    </location>
</feature>
<feature type="region of interest" description="Disordered" evidence="5">
    <location>
        <begin position="647"/>
        <end position="679"/>
    </location>
</feature>
<evidence type="ECO:0000256" key="2">
    <source>
        <dbReference type="ARBA" id="ARBA00023125"/>
    </source>
</evidence>
<keyword evidence="4" id="KW-0539">Nucleus</keyword>
<dbReference type="PANTHER" id="PTHR13230">
    <property type="entry name" value="GENERAL TRANSCRIPTION FACTOR IIIC, POLYPEPTIDE 5"/>
    <property type="match status" value="1"/>
</dbReference>
<evidence type="ECO:0000256" key="1">
    <source>
        <dbReference type="ARBA" id="ARBA00004123"/>
    </source>
</evidence>
<dbReference type="Pfam" id="PF17682">
    <property type="entry name" value="Tau95_N"/>
    <property type="match status" value="1"/>
</dbReference>
<evidence type="ECO:0000256" key="5">
    <source>
        <dbReference type="SAM" id="MobiDB-lite"/>
    </source>
</evidence>
<protein>
    <submittedName>
        <fullName evidence="9">General transcription factor 3C polypeptide 5</fullName>
    </submittedName>
</protein>
<keyword evidence="8" id="KW-1185">Reference proteome</keyword>
<dbReference type="GeneID" id="107069455"/>
<dbReference type="Proteomes" id="UP000694924">
    <property type="component" value="Unplaced"/>
</dbReference>
<dbReference type="RefSeq" id="XP_015182271.1">
    <property type="nucleotide sequence ID" value="XM_015326785.1"/>
</dbReference>
<accession>A0ABM1IPY4</accession>
<keyword evidence="2" id="KW-0238">DNA-binding</keyword>
<name>A0ABM1IPY4_POLDO</name>
<feature type="compositionally biased region" description="Polar residues" evidence="5">
    <location>
        <begin position="650"/>
        <end position="668"/>
    </location>
</feature>
<dbReference type="InterPro" id="IPR042536">
    <property type="entry name" value="TFIIIC_tauA_Sfc1"/>
</dbReference>
<comment type="subcellular location">
    <subcellularLocation>
        <location evidence="1">Nucleus</location>
    </subcellularLocation>
</comment>
<dbReference type="PANTHER" id="PTHR13230:SF5">
    <property type="entry name" value="GENERAL TRANSCRIPTION FACTOR 3C POLYPEPTIDE 5"/>
    <property type="match status" value="1"/>
</dbReference>
<feature type="region of interest" description="Disordered" evidence="5">
    <location>
        <begin position="190"/>
        <end position="217"/>
    </location>
</feature>